<dbReference type="Proteomes" id="UP001596548">
    <property type="component" value="Unassembled WGS sequence"/>
</dbReference>
<protein>
    <submittedName>
        <fullName evidence="2">Glycoside hydrolase domain-containing protein</fullName>
    </submittedName>
</protein>
<evidence type="ECO:0000313" key="2">
    <source>
        <dbReference type="EMBL" id="MFC7279254.1"/>
    </source>
</evidence>
<feature type="domain" description="Rv2525c-like glycoside hydrolase-like" evidence="1">
    <location>
        <begin position="305"/>
        <end position="487"/>
    </location>
</feature>
<evidence type="ECO:0000259" key="1">
    <source>
        <dbReference type="Pfam" id="PF08924"/>
    </source>
</evidence>
<dbReference type="InterPro" id="IPR036365">
    <property type="entry name" value="PGBD-like_sf"/>
</dbReference>
<dbReference type="EMBL" id="JBHTBJ010000047">
    <property type="protein sequence ID" value="MFC7279254.1"/>
    <property type="molecule type" value="Genomic_DNA"/>
</dbReference>
<proteinExistence type="predicted"/>
<comment type="caution">
    <text evidence="2">The sequence shown here is derived from an EMBL/GenBank/DDBJ whole genome shotgun (WGS) entry which is preliminary data.</text>
</comment>
<reference evidence="3" key="1">
    <citation type="journal article" date="2019" name="Int. J. Syst. Evol. Microbiol.">
        <title>The Global Catalogue of Microorganisms (GCM) 10K type strain sequencing project: providing services to taxonomists for standard genome sequencing and annotation.</title>
        <authorList>
            <consortium name="The Broad Institute Genomics Platform"/>
            <consortium name="The Broad Institute Genome Sequencing Center for Infectious Disease"/>
            <person name="Wu L."/>
            <person name="Ma J."/>
        </authorList>
    </citation>
    <scope>NUCLEOTIDE SEQUENCE [LARGE SCALE GENOMIC DNA]</scope>
    <source>
        <strain evidence="3">XZYJT-10</strain>
    </source>
</reference>
<dbReference type="Gene3D" id="1.10.101.10">
    <property type="entry name" value="PGBD-like superfamily/PGBD"/>
    <property type="match status" value="1"/>
</dbReference>
<keyword evidence="2" id="KW-0378">Hydrolase</keyword>
<gene>
    <name evidence="2" type="ORF">ACFQS1_35280</name>
</gene>
<dbReference type="InterPro" id="IPR017853">
    <property type="entry name" value="GH"/>
</dbReference>
<dbReference type="InterPro" id="IPR036366">
    <property type="entry name" value="PGBDSf"/>
</dbReference>
<dbReference type="SUPFAM" id="SSF51445">
    <property type="entry name" value="(Trans)glycosidases"/>
    <property type="match status" value="1"/>
</dbReference>
<accession>A0ABW2I315</accession>
<sequence>MADEMVRRAQLFINTTYEGVPGIPQLDVDGKTGWATMYALTRALQHELGITALSNNFGPATLAALEARFPVLESGAPGNVVRIVQSGLYCKGYDGGDISGLYDERTAAGVADMKTNMGVAGVYPRGVVPKVFKALLTMDAYVLIEGGEQSVRSVQQWMNARYVNRRNFFVVPCDGHFSRDVQKALMLAIQFELGMSDDVANGVFGPGTQSGLKANTVRDGSTGVWVQLFSAAMLFNRRAGVSFISTFTSALASAVRSFQDFVKLPVNGTGDYRTWASLLVSTGDATRKGTALDCVTEITTARARALRSAGYRIVGRYLCNVAGTSLNKMIQPWELETTSQEGLRVFPIYQTYGGEAGYFHPHQGTVDALDAINWARYHGFGPATRIYFAVDYDAVDADVTSNIIPHFRAIKETVEEYSPYLVGVYGARNVCSRVAAAGLTSASFVSDMSTGFSGNLGYPLPTDWAFDQIATVTVGSGDGAIEIDNNIASGRDAGQSSFQPDRPEELVDVDFDAGRRPALLADVRAYLESLGIPEKSTSGLWQSYTTTEAFDIVLKFDKLMTSLSQRLRMRKALIQVPIMWEIRHFTKQDLVSDDFVRSYHKGLPGVRDCSTGLGQIFAATAIAARNYSIRHGFLSGVQLDAADDDDIWQVWQRLNSDPIYNIGTVPHVHIWGADDVGAPRPSLTYSQQDTLKVLIRYQGTDSRAEEGGRQRLGLYSVFESHNAALRAQ</sequence>
<dbReference type="SUPFAM" id="SSF47090">
    <property type="entry name" value="PGBD-like"/>
    <property type="match status" value="2"/>
</dbReference>
<dbReference type="InterPro" id="IPR015020">
    <property type="entry name" value="Rv2525c-like_Glyco_Hydro-like"/>
</dbReference>
<dbReference type="CDD" id="cd06418">
    <property type="entry name" value="GH25_BacA-like"/>
    <property type="match status" value="1"/>
</dbReference>
<dbReference type="Pfam" id="PF08924">
    <property type="entry name" value="Rv2525c_GlyHyd-like"/>
    <property type="match status" value="1"/>
</dbReference>
<organism evidence="2 3">
    <name type="scientific">Paractinoplanes rhizophilus</name>
    <dbReference type="NCBI Taxonomy" id="1416877"/>
    <lineage>
        <taxon>Bacteria</taxon>
        <taxon>Bacillati</taxon>
        <taxon>Actinomycetota</taxon>
        <taxon>Actinomycetes</taxon>
        <taxon>Micromonosporales</taxon>
        <taxon>Micromonosporaceae</taxon>
        <taxon>Paractinoplanes</taxon>
    </lineage>
</organism>
<dbReference type="Gene3D" id="3.20.20.80">
    <property type="entry name" value="Glycosidases"/>
    <property type="match status" value="1"/>
</dbReference>
<name>A0ABW2I315_9ACTN</name>
<evidence type="ECO:0000313" key="3">
    <source>
        <dbReference type="Proteomes" id="UP001596548"/>
    </source>
</evidence>
<keyword evidence="3" id="KW-1185">Reference proteome</keyword>
<dbReference type="RefSeq" id="WP_378976404.1">
    <property type="nucleotide sequence ID" value="NZ_JBHTBJ010000047.1"/>
</dbReference>
<dbReference type="GO" id="GO:0016787">
    <property type="term" value="F:hydrolase activity"/>
    <property type="evidence" value="ECO:0007669"/>
    <property type="project" value="UniProtKB-KW"/>
</dbReference>